<dbReference type="EMBL" id="CP038469">
    <property type="protein sequence ID" value="QBX79268.1"/>
    <property type="molecule type" value="Genomic_DNA"/>
</dbReference>
<sequence length="62" mass="6911">MVPGTASIYGLCFSAGRIIPLLNETVCDRFLRIFRTLKITVTHYLSCGLRVDSPAKLRINKA</sequence>
<organism evidence="1 2">
    <name type="scientific">Citrobacter tructae</name>
    <dbReference type="NCBI Taxonomy" id="2562449"/>
    <lineage>
        <taxon>Bacteria</taxon>
        <taxon>Pseudomonadati</taxon>
        <taxon>Pseudomonadota</taxon>
        <taxon>Gammaproteobacteria</taxon>
        <taxon>Enterobacterales</taxon>
        <taxon>Enterobacteriaceae</taxon>
        <taxon>Citrobacter</taxon>
    </lineage>
</organism>
<proteinExistence type="predicted"/>
<accession>A0ABX5T179</accession>
<reference evidence="1 2" key="1">
    <citation type="submission" date="2019-03" db="EMBL/GenBank/DDBJ databases">
        <title>Complete genome sequence of Citrobacter sp. SNU WT2 isolated from diseased rainbow trout.</title>
        <authorList>
            <person name="Oh W.T."/>
            <person name="Park S.C."/>
        </authorList>
    </citation>
    <scope>NUCLEOTIDE SEQUENCE [LARGE SCALE GENOMIC DNA]</scope>
    <source>
        <strain evidence="1 2">SNU WT2</strain>
    </source>
</reference>
<dbReference type="Proteomes" id="UP000296284">
    <property type="component" value="Chromosome"/>
</dbReference>
<name>A0ABX5T179_9ENTR</name>
<protein>
    <submittedName>
        <fullName evidence="1">Uncharacterized protein</fullName>
    </submittedName>
</protein>
<gene>
    <name evidence="1" type="ORF">E4Z61_02360</name>
</gene>
<evidence type="ECO:0000313" key="1">
    <source>
        <dbReference type="EMBL" id="QBX79268.1"/>
    </source>
</evidence>
<evidence type="ECO:0000313" key="2">
    <source>
        <dbReference type="Proteomes" id="UP000296284"/>
    </source>
</evidence>
<keyword evidence="2" id="KW-1185">Reference proteome</keyword>